<keyword evidence="1" id="KW-1133">Transmembrane helix</keyword>
<evidence type="ECO:0008006" key="4">
    <source>
        <dbReference type="Google" id="ProtNLM"/>
    </source>
</evidence>
<keyword evidence="3" id="KW-1185">Reference proteome</keyword>
<evidence type="ECO:0000313" key="3">
    <source>
        <dbReference type="Proteomes" id="UP001595932"/>
    </source>
</evidence>
<keyword evidence="1" id="KW-0812">Transmembrane</keyword>
<keyword evidence="1" id="KW-0472">Membrane</keyword>
<proteinExistence type="predicted"/>
<organism evidence="2 3">
    <name type="scientific">Planococcus dechangensis</name>
    <dbReference type="NCBI Taxonomy" id="1176255"/>
    <lineage>
        <taxon>Bacteria</taxon>
        <taxon>Bacillati</taxon>
        <taxon>Bacillota</taxon>
        <taxon>Bacilli</taxon>
        <taxon>Bacillales</taxon>
        <taxon>Caryophanaceae</taxon>
        <taxon>Planococcus</taxon>
    </lineage>
</organism>
<evidence type="ECO:0000256" key="1">
    <source>
        <dbReference type="SAM" id="Phobius"/>
    </source>
</evidence>
<name>A0ABV9MCD0_9BACL</name>
<gene>
    <name evidence="2" type="ORF">ACFO5U_11510</name>
</gene>
<accession>A0ABV9MCD0</accession>
<sequence length="91" mass="10653">MKKLSISLMGGLVLGLVLSFFFFDYESITNEHKNLAGVDQTVREMDFDFVFNASLLMIGISIFIYLVWSLISMKKEQKFLKDYAERKREKK</sequence>
<dbReference type="EMBL" id="JBHSGL010000005">
    <property type="protein sequence ID" value="MFC4713496.1"/>
    <property type="molecule type" value="Genomic_DNA"/>
</dbReference>
<dbReference type="RefSeq" id="WP_377279204.1">
    <property type="nucleotide sequence ID" value="NZ_JBHSGL010000005.1"/>
</dbReference>
<reference evidence="3" key="1">
    <citation type="journal article" date="2019" name="Int. J. Syst. Evol. Microbiol.">
        <title>The Global Catalogue of Microorganisms (GCM) 10K type strain sequencing project: providing services to taxonomists for standard genome sequencing and annotation.</title>
        <authorList>
            <consortium name="The Broad Institute Genomics Platform"/>
            <consortium name="The Broad Institute Genome Sequencing Center for Infectious Disease"/>
            <person name="Wu L."/>
            <person name="Ma J."/>
        </authorList>
    </citation>
    <scope>NUCLEOTIDE SEQUENCE [LARGE SCALE GENOMIC DNA]</scope>
    <source>
        <strain evidence="3">CGMCC 1.12151</strain>
    </source>
</reference>
<feature type="transmembrane region" description="Helical" evidence="1">
    <location>
        <begin position="49"/>
        <end position="71"/>
    </location>
</feature>
<protein>
    <recommendedName>
        <fullName evidence="4">DUF3955 domain-containing protein</fullName>
    </recommendedName>
</protein>
<comment type="caution">
    <text evidence="2">The sequence shown here is derived from an EMBL/GenBank/DDBJ whole genome shotgun (WGS) entry which is preliminary data.</text>
</comment>
<dbReference type="Proteomes" id="UP001595932">
    <property type="component" value="Unassembled WGS sequence"/>
</dbReference>
<evidence type="ECO:0000313" key="2">
    <source>
        <dbReference type="EMBL" id="MFC4713496.1"/>
    </source>
</evidence>